<accession>A0AAD8HNL1</accession>
<evidence type="ECO:0000259" key="2">
    <source>
        <dbReference type="Pfam" id="PF02721"/>
    </source>
</evidence>
<dbReference type="Pfam" id="PF16900">
    <property type="entry name" value="REPA_OB_2"/>
    <property type="match status" value="1"/>
</dbReference>
<dbReference type="Gene3D" id="2.40.50.140">
    <property type="entry name" value="Nucleic acid-binding proteins"/>
    <property type="match status" value="2"/>
</dbReference>
<feature type="domain" description="Replication protein A OB" evidence="3">
    <location>
        <begin position="98"/>
        <end position="155"/>
    </location>
</feature>
<reference evidence="4" key="1">
    <citation type="submission" date="2023-02" db="EMBL/GenBank/DDBJ databases">
        <title>Genome of toxic invasive species Heracleum sosnowskyi carries increased number of genes despite the absence of recent whole-genome duplications.</title>
        <authorList>
            <person name="Schelkunov M."/>
            <person name="Shtratnikova V."/>
            <person name="Makarenko M."/>
            <person name="Klepikova A."/>
            <person name="Omelchenko D."/>
            <person name="Novikova G."/>
            <person name="Obukhova E."/>
            <person name="Bogdanov V."/>
            <person name="Penin A."/>
            <person name="Logacheva M."/>
        </authorList>
    </citation>
    <scope>NUCLEOTIDE SEQUENCE</scope>
    <source>
        <strain evidence="4">Hsosn_3</strain>
        <tissue evidence="4">Leaf</tissue>
    </source>
</reference>
<evidence type="ECO:0000259" key="3">
    <source>
        <dbReference type="Pfam" id="PF16900"/>
    </source>
</evidence>
<keyword evidence="1" id="KW-0238">DNA-binding</keyword>
<dbReference type="InterPro" id="IPR012340">
    <property type="entry name" value="NA-bd_OB-fold"/>
</dbReference>
<organism evidence="4 5">
    <name type="scientific">Heracleum sosnowskyi</name>
    <dbReference type="NCBI Taxonomy" id="360622"/>
    <lineage>
        <taxon>Eukaryota</taxon>
        <taxon>Viridiplantae</taxon>
        <taxon>Streptophyta</taxon>
        <taxon>Embryophyta</taxon>
        <taxon>Tracheophyta</taxon>
        <taxon>Spermatophyta</taxon>
        <taxon>Magnoliopsida</taxon>
        <taxon>eudicotyledons</taxon>
        <taxon>Gunneridae</taxon>
        <taxon>Pentapetalae</taxon>
        <taxon>asterids</taxon>
        <taxon>campanulids</taxon>
        <taxon>Apiales</taxon>
        <taxon>Apiaceae</taxon>
        <taxon>Apioideae</taxon>
        <taxon>apioid superclade</taxon>
        <taxon>Tordylieae</taxon>
        <taxon>Tordyliinae</taxon>
        <taxon>Heracleum</taxon>
    </lineage>
</organism>
<dbReference type="SUPFAM" id="SSF50249">
    <property type="entry name" value="Nucleic acid-binding proteins"/>
    <property type="match status" value="2"/>
</dbReference>
<evidence type="ECO:0000313" key="5">
    <source>
        <dbReference type="Proteomes" id="UP001237642"/>
    </source>
</evidence>
<feature type="domain" description="Replication protein A 70 kDa DNA-binding subunit B/D first OB fold" evidence="2">
    <location>
        <begin position="4"/>
        <end position="86"/>
    </location>
</feature>
<dbReference type="CDD" id="cd04480">
    <property type="entry name" value="RPA1_DBD_A_like"/>
    <property type="match status" value="1"/>
</dbReference>
<gene>
    <name evidence="4" type="ORF">POM88_035766</name>
</gene>
<keyword evidence="5" id="KW-1185">Reference proteome</keyword>
<dbReference type="AlphaFoldDB" id="A0AAD8HNL1"/>
<dbReference type="EMBL" id="JAUIZM010000008">
    <property type="protein sequence ID" value="KAK1369674.1"/>
    <property type="molecule type" value="Genomic_DNA"/>
</dbReference>
<protein>
    <recommendedName>
        <fullName evidence="6">Replication protein A OB domain-containing protein</fullName>
    </recommendedName>
</protein>
<comment type="caution">
    <text evidence="4">The sequence shown here is derived from an EMBL/GenBank/DDBJ whole genome shotgun (WGS) entry which is preliminary data.</text>
</comment>
<evidence type="ECO:0008006" key="6">
    <source>
        <dbReference type="Google" id="ProtNLM"/>
    </source>
</evidence>
<dbReference type="InterPro" id="IPR003871">
    <property type="entry name" value="RFA1B/D_OB_1st"/>
</dbReference>
<dbReference type="PANTHER" id="PTHR47165">
    <property type="entry name" value="OS03G0429900 PROTEIN"/>
    <property type="match status" value="1"/>
</dbReference>
<dbReference type="GO" id="GO:0003677">
    <property type="term" value="F:DNA binding"/>
    <property type="evidence" value="ECO:0007669"/>
    <property type="project" value="UniProtKB-KW"/>
</dbReference>
<evidence type="ECO:0000313" key="4">
    <source>
        <dbReference type="EMBL" id="KAK1369674.1"/>
    </source>
</evidence>
<reference evidence="4" key="2">
    <citation type="submission" date="2023-05" db="EMBL/GenBank/DDBJ databases">
        <authorList>
            <person name="Schelkunov M.I."/>
        </authorList>
    </citation>
    <scope>NUCLEOTIDE SEQUENCE</scope>
    <source>
        <strain evidence="4">Hsosn_3</strain>
        <tissue evidence="4">Leaf</tissue>
    </source>
</reference>
<sequence>MTRFDSISTLNGSRSNWKIKVRVIRMWDTYIPPMKQFRGNNLILLDDKHSRIHAFIYSSNVENLARQFEEGNVYIIQNFYVKDYIQTAIRLKKDDLFLIDIVGVVRDVQPLYHFTNMHDHDQSKIKFKITDGSSWIEIIFWDQLAEEFDKRRNKVTTQPPIIIIANIGVNRNSGIFYYY</sequence>
<dbReference type="InterPro" id="IPR031657">
    <property type="entry name" value="REPA_OB_2"/>
</dbReference>
<dbReference type="Proteomes" id="UP001237642">
    <property type="component" value="Unassembled WGS sequence"/>
</dbReference>
<name>A0AAD8HNL1_9APIA</name>
<dbReference type="PANTHER" id="PTHR47165:SF4">
    <property type="entry name" value="OS03G0429900 PROTEIN"/>
    <property type="match status" value="1"/>
</dbReference>
<evidence type="ECO:0000256" key="1">
    <source>
        <dbReference type="ARBA" id="ARBA00023125"/>
    </source>
</evidence>
<proteinExistence type="predicted"/>
<dbReference type="Pfam" id="PF02721">
    <property type="entry name" value="DUF223"/>
    <property type="match status" value="1"/>
</dbReference>